<dbReference type="HOGENOM" id="CLU_800955_0_0_4"/>
<dbReference type="Gene3D" id="2.20.110.10">
    <property type="entry name" value="Histone H3 K4-specific methyltransferase SET7/9 N-terminal domain"/>
    <property type="match status" value="1"/>
</dbReference>
<reference evidence="1 2" key="2">
    <citation type="journal article" date="2018" name="Int. J. Syst. Evol. Microbiol.">
        <title>Burkholderia insecticola sp. nov., a gut symbiotic bacterium of the bean bug Riptortus pedestris.</title>
        <authorList>
            <person name="Takeshita K."/>
            <person name="Tamaki H."/>
            <person name="Ohbayashi T."/>
            <person name="Meng X.-Y."/>
            <person name="Sone T."/>
            <person name="Mitani Y."/>
            <person name="Peeters C."/>
            <person name="Kikuchi Y."/>
            <person name="Vandamme P."/>
        </authorList>
    </citation>
    <scope>NUCLEOTIDE SEQUENCE [LARGE SCALE GENOMIC DNA]</scope>
    <source>
        <strain evidence="1">RPE64</strain>
        <plasmid evidence="1 2">p2</plasmid>
    </source>
</reference>
<gene>
    <name evidence="1" type="ORF">BRPE64_ECDS01290</name>
</gene>
<reference evidence="1 2" key="1">
    <citation type="journal article" date="2013" name="Genome Announc.">
        <title>Complete Genome Sequence of Burkholderia sp. Strain RPE64, Bacterial Symbiont of the Bean Bug Riptortus pedestris.</title>
        <authorList>
            <person name="Shibata T.F."/>
            <person name="Maeda T."/>
            <person name="Nikoh N."/>
            <person name="Yamaguchi K."/>
            <person name="Oshima K."/>
            <person name="Hattori M."/>
            <person name="Nishiyama T."/>
            <person name="Hasebe M."/>
            <person name="Fukatsu T."/>
            <person name="Kikuchi Y."/>
            <person name="Shigenobu S."/>
        </authorList>
    </citation>
    <scope>NUCLEOTIDE SEQUENCE [LARGE SCALE GENOMIC DNA]</scope>
    <source>
        <plasmid evidence="1 2">p2</plasmid>
    </source>
</reference>
<dbReference type="RefSeq" id="WP_044044081.1">
    <property type="nucleotide sequence ID" value="NC_021295.1"/>
</dbReference>
<proteinExistence type="predicted"/>
<organism evidence="1 2">
    <name type="scientific">Caballeronia insecticola</name>
    <dbReference type="NCBI Taxonomy" id="758793"/>
    <lineage>
        <taxon>Bacteria</taxon>
        <taxon>Pseudomonadati</taxon>
        <taxon>Pseudomonadota</taxon>
        <taxon>Betaproteobacteria</taxon>
        <taxon>Burkholderiales</taxon>
        <taxon>Burkholderiaceae</taxon>
        <taxon>Caballeronia</taxon>
    </lineage>
</organism>
<evidence type="ECO:0008006" key="3">
    <source>
        <dbReference type="Google" id="ProtNLM"/>
    </source>
</evidence>
<dbReference type="KEGG" id="buo:BRPE64_ECDS01290"/>
<dbReference type="PROSITE" id="PS51257">
    <property type="entry name" value="PROKAR_LIPOPROTEIN"/>
    <property type="match status" value="1"/>
</dbReference>
<evidence type="ECO:0000313" key="2">
    <source>
        <dbReference type="Proteomes" id="UP000013966"/>
    </source>
</evidence>
<dbReference type="EMBL" id="AP013062">
    <property type="protein sequence ID" value="BAO94011.1"/>
    <property type="molecule type" value="Genomic_DNA"/>
</dbReference>
<name>A0A060PKB9_9BURK</name>
<geneLocation type="plasmid" evidence="1 2">
    <name>p2</name>
</geneLocation>
<dbReference type="OrthoDB" id="5941127at2"/>
<dbReference type="SUPFAM" id="SSF82185">
    <property type="entry name" value="Histone H3 K4-specific methyltransferase SET7/9 N-terminal domain"/>
    <property type="match status" value="1"/>
</dbReference>
<keyword evidence="2" id="KW-1185">Reference proteome</keyword>
<dbReference type="AlphaFoldDB" id="A0A060PKB9"/>
<protein>
    <recommendedName>
        <fullName evidence="3">Lipoprotein</fullName>
    </recommendedName>
</protein>
<keyword evidence="1" id="KW-0614">Plasmid</keyword>
<evidence type="ECO:0000313" key="1">
    <source>
        <dbReference type="EMBL" id="BAO94011.1"/>
    </source>
</evidence>
<sequence>MSTKLALRGVLFGMVAAGLTACGAKVDCNSVTVKNDALEIIQSHLDAAVWYREMKIAMTGEPQLENITTLETRSGGAQAQCRAIYAYTYNDKPRAVDVTYNLAYLEDKKSTQVRVAVDDVKGGLMSLVMTEKPIKNGEEKVYDTYNNNLIAVRHWTKGVEDGTQVFYDRQTKGMIHQYTAVSGRKDGEETLWSADGTVTTRLVWKDGQATGEAMTEPGTDRLTNVKDIGYSITQLDRGQKQGQRKTYRTGSAGEYLAEVETFKDNQLDGLRQKFNQKGELVWQARYSQGQPDLDAEETKNTINDCVANRAERYRRNWATSYRPQEMEQRIAGETSIWEADCKEGRR</sequence>
<accession>A0A060PKB9</accession>
<dbReference type="Proteomes" id="UP000013966">
    <property type="component" value="Plasmid p2"/>
</dbReference>